<evidence type="ECO:0000256" key="6">
    <source>
        <dbReference type="ARBA" id="ARBA00022840"/>
    </source>
</evidence>
<comment type="caution">
    <text evidence="9">The sequence shown here is derived from an EMBL/GenBank/DDBJ whole genome shotgun (WGS) entry which is preliminary data.</text>
</comment>
<dbReference type="EC" id="2.7.1.26" evidence="1"/>
<sequence>MQYNCKTKKGHGRGADLGFRTINCEIPPEITEDHGIYAGYTHIDQKRYPSAIHFGPIPAFQQIEPSLEAHLIDATLNTQPASIQIELLQKIRPIQDFKTSEELTAQISNDVAQIKQILFFLS</sequence>
<dbReference type="Gene3D" id="2.40.30.30">
    <property type="entry name" value="Riboflavin kinase-like"/>
    <property type="match status" value="1"/>
</dbReference>
<dbReference type="SUPFAM" id="SSF82114">
    <property type="entry name" value="Riboflavin kinase-like"/>
    <property type="match status" value="1"/>
</dbReference>
<evidence type="ECO:0000313" key="10">
    <source>
        <dbReference type="Proteomes" id="UP000229526"/>
    </source>
</evidence>
<evidence type="ECO:0000256" key="2">
    <source>
        <dbReference type="ARBA" id="ARBA00022630"/>
    </source>
</evidence>
<dbReference type="InterPro" id="IPR023465">
    <property type="entry name" value="Riboflavin_kinase_dom_sf"/>
</dbReference>
<feature type="domain" description="Riboflavin kinase" evidence="8">
    <location>
        <begin position="9"/>
        <end position="119"/>
    </location>
</feature>
<keyword evidence="4" id="KW-0808">Transferase</keyword>
<dbReference type="Pfam" id="PF01687">
    <property type="entry name" value="Flavokinase"/>
    <property type="match status" value="1"/>
</dbReference>
<dbReference type="InterPro" id="IPR015865">
    <property type="entry name" value="Riboflavin_kinase_bac/euk"/>
</dbReference>
<dbReference type="EMBL" id="PFBD01000015">
    <property type="protein sequence ID" value="PIR87232.1"/>
    <property type="molecule type" value="Genomic_DNA"/>
</dbReference>
<dbReference type="PANTHER" id="PTHR22749">
    <property type="entry name" value="RIBOFLAVIN KINASE/FMN ADENYLYLTRANSFERASE"/>
    <property type="match status" value="1"/>
</dbReference>
<protein>
    <recommendedName>
        <fullName evidence="1">riboflavin kinase</fullName>
        <ecNumber evidence="1">2.7.1.26</ecNumber>
    </recommendedName>
</protein>
<dbReference type="PANTHER" id="PTHR22749:SF6">
    <property type="entry name" value="RIBOFLAVIN KINASE"/>
    <property type="match status" value="1"/>
</dbReference>
<accession>A0A2H0ULF0</accession>
<dbReference type="GO" id="GO:0009398">
    <property type="term" value="P:FMN biosynthetic process"/>
    <property type="evidence" value="ECO:0007669"/>
    <property type="project" value="TreeGrafter"/>
</dbReference>
<dbReference type="GO" id="GO:0009231">
    <property type="term" value="P:riboflavin biosynthetic process"/>
    <property type="evidence" value="ECO:0007669"/>
    <property type="project" value="InterPro"/>
</dbReference>
<comment type="catalytic activity">
    <reaction evidence="7">
        <text>riboflavin + ATP = FMN + ADP + H(+)</text>
        <dbReference type="Rhea" id="RHEA:14357"/>
        <dbReference type="ChEBI" id="CHEBI:15378"/>
        <dbReference type="ChEBI" id="CHEBI:30616"/>
        <dbReference type="ChEBI" id="CHEBI:57986"/>
        <dbReference type="ChEBI" id="CHEBI:58210"/>
        <dbReference type="ChEBI" id="CHEBI:456216"/>
        <dbReference type="EC" id="2.7.1.26"/>
    </reaction>
</comment>
<name>A0A2H0ULF0_9BACT</name>
<dbReference type="InterPro" id="IPR023468">
    <property type="entry name" value="Riboflavin_kinase"/>
</dbReference>
<dbReference type="GO" id="GO:0008531">
    <property type="term" value="F:riboflavin kinase activity"/>
    <property type="evidence" value="ECO:0007669"/>
    <property type="project" value="UniProtKB-EC"/>
</dbReference>
<evidence type="ECO:0000256" key="1">
    <source>
        <dbReference type="ARBA" id="ARBA00012105"/>
    </source>
</evidence>
<evidence type="ECO:0000256" key="7">
    <source>
        <dbReference type="ARBA" id="ARBA00047880"/>
    </source>
</evidence>
<dbReference type="AlphaFoldDB" id="A0A2H0ULF0"/>
<keyword evidence="5" id="KW-0547">Nucleotide-binding</keyword>
<evidence type="ECO:0000256" key="5">
    <source>
        <dbReference type="ARBA" id="ARBA00022741"/>
    </source>
</evidence>
<keyword evidence="3" id="KW-0288">FMN</keyword>
<dbReference type="SMART" id="SM00904">
    <property type="entry name" value="Flavokinase"/>
    <property type="match status" value="1"/>
</dbReference>
<evidence type="ECO:0000256" key="4">
    <source>
        <dbReference type="ARBA" id="ARBA00022679"/>
    </source>
</evidence>
<keyword evidence="2" id="KW-0285">Flavoprotein</keyword>
<evidence type="ECO:0000256" key="3">
    <source>
        <dbReference type="ARBA" id="ARBA00022643"/>
    </source>
</evidence>
<reference evidence="10" key="1">
    <citation type="submission" date="2017-09" db="EMBL/GenBank/DDBJ databases">
        <title>Depth-based differentiation of microbial function through sediment-hosted aquifers and enrichment of novel symbionts in the deep terrestrial subsurface.</title>
        <authorList>
            <person name="Probst A.J."/>
            <person name="Ladd B."/>
            <person name="Jarett J.K."/>
            <person name="Geller-Mcgrath D.E."/>
            <person name="Sieber C.M.K."/>
            <person name="Emerson J.B."/>
            <person name="Anantharaman K."/>
            <person name="Thomas B.C."/>
            <person name="Malmstrom R."/>
            <person name="Stieglmeier M."/>
            <person name="Klingl A."/>
            <person name="Woyke T."/>
            <person name="Ryan C.M."/>
            <person name="Banfield J.F."/>
        </authorList>
    </citation>
    <scope>NUCLEOTIDE SEQUENCE [LARGE SCALE GENOMIC DNA]</scope>
</reference>
<gene>
    <name evidence="9" type="ORF">COU11_01615</name>
</gene>
<proteinExistence type="predicted"/>
<dbReference type="GO" id="GO:0005524">
    <property type="term" value="F:ATP binding"/>
    <property type="evidence" value="ECO:0007669"/>
    <property type="project" value="UniProtKB-KW"/>
</dbReference>
<evidence type="ECO:0000259" key="8">
    <source>
        <dbReference type="SMART" id="SM00904"/>
    </source>
</evidence>
<evidence type="ECO:0000313" key="9">
    <source>
        <dbReference type="EMBL" id="PIR87232.1"/>
    </source>
</evidence>
<dbReference type="Proteomes" id="UP000229526">
    <property type="component" value="Unassembled WGS sequence"/>
</dbReference>
<keyword evidence="6" id="KW-0067">ATP-binding</keyword>
<organism evidence="9 10">
    <name type="scientific">Candidatus Harrisonbacteria bacterium CG10_big_fil_rev_8_21_14_0_10_49_15</name>
    <dbReference type="NCBI Taxonomy" id="1974587"/>
    <lineage>
        <taxon>Bacteria</taxon>
        <taxon>Candidatus Harrisoniibacteriota</taxon>
    </lineage>
</organism>